<reference evidence="2 3" key="1">
    <citation type="submission" date="2020-02" db="EMBL/GenBank/DDBJ databases">
        <title>Balneolaceae bacterium YR4-1, complete genome.</title>
        <authorList>
            <person name="Li Y."/>
            <person name="Wu S."/>
        </authorList>
    </citation>
    <scope>NUCLEOTIDE SEQUENCE [LARGE SCALE GENOMIC DNA]</scope>
    <source>
        <strain evidence="2 3">YR4-1</strain>
    </source>
</reference>
<dbReference type="Proteomes" id="UP000473278">
    <property type="component" value="Unassembled WGS sequence"/>
</dbReference>
<evidence type="ECO:0000313" key="2">
    <source>
        <dbReference type="EMBL" id="NGP75576.1"/>
    </source>
</evidence>
<gene>
    <name evidence="2" type="ORF">G3570_02960</name>
</gene>
<organism evidence="2 3">
    <name type="scientific">Halalkalibaculum roseum</name>
    <dbReference type="NCBI Taxonomy" id="2709311"/>
    <lineage>
        <taxon>Bacteria</taxon>
        <taxon>Pseudomonadati</taxon>
        <taxon>Balneolota</taxon>
        <taxon>Balneolia</taxon>
        <taxon>Balneolales</taxon>
        <taxon>Balneolaceae</taxon>
        <taxon>Halalkalibaculum</taxon>
    </lineage>
</organism>
<keyword evidence="1" id="KW-0812">Transmembrane</keyword>
<sequence>MSRFWEYVTGISIVLFLFLCYAIVVERDLEMLYQGLLVYPLLGIFMVLLHNMFWKNKAIE</sequence>
<dbReference type="AlphaFoldDB" id="A0A6M1STW0"/>
<keyword evidence="1" id="KW-0472">Membrane</keyword>
<dbReference type="RefSeq" id="WP_165139000.1">
    <property type="nucleotide sequence ID" value="NZ_JAALLT010000001.1"/>
</dbReference>
<name>A0A6M1STW0_9BACT</name>
<dbReference type="EMBL" id="JAALLT010000001">
    <property type="protein sequence ID" value="NGP75576.1"/>
    <property type="molecule type" value="Genomic_DNA"/>
</dbReference>
<feature type="transmembrane region" description="Helical" evidence="1">
    <location>
        <begin position="31"/>
        <end position="54"/>
    </location>
</feature>
<accession>A0A6M1STW0</accession>
<proteinExistence type="predicted"/>
<evidence type="ECO:0000256" key="1">
    <source>
        <dbReference type="SAM" id="Phobius"/>
    </source>
</evidence>
<comment type="caution">
    <text evidence="2">The sequence shown here is derived from an EMBL/GenBank/DDBJ whole genome shotgun (WGS) entry which is preliminary data.</text>
</comment>
<feature type="transmembrane region" description="Helical" evidence="1">
    <location>
        <begin position="7"/>
        <end position="25"/>
    </location>
</feature>
<keyword evidence="3" id="KW-1185">Reference proteome</keyword>
<protein>
    <submittedName>
        <fullName evidence="2">Uncharacterized protein</fullName>
    </submittedName>
</protein>
<keyword evidence="1" id="KW-1133">Transmembrane helix</keyword>
<evidence type="ECO:0000313" key="3">
    <source>
        <dbReference type="Proteomes" id="UP000473278"/>
    </source>
</evidence>